<keyword evidence="3" id="KW-1185">Reference proteome</keyword>
<proteinExistence type="predicted"/>
<reference evidence="3" key="2">
    <citation type="submission" date="2014-09" db="EMBL/GenBank/DDBJ databases">
        <authorList>
            <person name="Mudge J."/>
            <person name="Ramaraj T."/>
            <person name="Lindquist I.E."/>
            <person name="Bharti A.K."/>
            <person name="Sundararajan A."/>
            <person name="Cameron C.T."/>
            <person name="Woodward J.E."/>
            <person name="May G.D."/>
            <person name="Brubaker C."/>
            <person name="Broadhvest J."/>
            <person name="Wilkins T.A."/>
        </authorList>
    </citation>
    <scope>NUCLEOTIDE SEQUENCE</scope>
    <source>
        <strain evidence="3">cv. AKA8401</strain>
    </source>
</reference>
<protein>
    <submittedName>
        <fullName evidence="1">Exosome complex component RRP43</fullName>
    </submittedName>
</protein>
<name>A0A0B0MBD0_GOSAR</name>
<accession>A0A0B0MBD0</accession>
<dbReference type="AlphaFoldDB" id="A0A0B0MBD0"/>
<evidence type="ECO:0000313" key="2">
    <source>
        <dbReference type="EMBL" id="KHG11993.1"/>
    </source>
</evidence>
<evidence type="ECO:0000313" key="1">
    <source>
        <dbReference type="EMBL" id="KHF97651.1"/>
    </source>
</evidence>
<organism evidence="1 3">
    <name type="scientific">Gossypium arboreum</name>
    <name type="common">Tree cotton</name>
    <name type="synonym">Gossypium nanking</name>
    <dbReference type="NCBI Taxonomy" id="29729"/>
    <lineage>
        <taxon>Eukaryota</taxon>
        <taxon>Viridiplantae</taxon>
        <taxon>Streptophyta</taxon>
        <taxon>Embryophyta</taxon>
        <taxon>Tracheophyta</taxon>
        <taxon>Spermatophyta</taxon>
        <taxon>Magnoliopsida</taxon>
        <taxon>eudicotyledons</taxon>
        <taxon>Gunneridae</taxon>
        <taxon>Pentapetalae</taxon>
        <taxon>rosids</taxon>
        <taxon>malvids</taxon>
        <taxon>Malvales</taxon>
        <taxon>Malvaceae</taxon>
        <taxon>Malvoideae</taxon>
        <taxon>Gossypium</taxon>
    </lineage>
</organism>
<evidence type="ECO:0000313" key="3">
    <source>
        <dbReference type="Proteomes" id="UP000032142"/>
    </source>
</evidence>
<gene>
    <name evidence="2" type="ORF">F383_16923</name>
    <name evidence="1" type="ORF">F383_37047</name>
</gene>
<dbReference type="EMBL" id="JRRC01013407">
    <property type="protein sequence ID" value="KHF97651.1"/>
    <property type="molecule type" value="Genomic_DNA"/>
</dbReference>
<dbReference type="EMBL" id="KN396809">
    <property type="protein sequence ID" value="KHG11993.1"/>
    <property type="molecule type" value="Genomic_DNA"/>
</dbReference>
<reference evidence="1" key="1">
    <citation type="submission" date="2014-09" db="EMBL/GenBank/DDBJ databases">
        <title>G. arboreum L. cv. AKA8401 A2 genome assembly version 1.0.</title>
        <authorList>
            <person name="Mudge J."/>
            <person name="Ramaraj T."/>
            <person name="Lindquist I.E."/>
            <person name="Bharti A.K."/>
            <person name="Sundararajan A."/>
            <person name="Cameron C.T."/>
            <person name="Woodward J.E."/>
            <person name="May G.D."/>
            <person name="Brubaker C."/>
            <person name="Broadhvest J."/>
            <person name="Wilkins T.A."/>
        </authorList>
    </citation>
    <scope>NUCLEOTIDE SEQUENCE</scope>
</reference>
<dbReference type="Proteomes" id="UP000032142">
    <property type="component" value="Unassembled WGS sequence"/>
</dbReference>
<sequence>MMIYDSNIEATVSSGIVKDRHHTIESYFGTLKMFDPIGVANWPFKWPTFIHTGSDTGMCLSHVRHTAMLHSRVSPRVPYNCKSGSSTAKAQGHVASRVAQVRFDHGQGTQACLVAM</sequence>